<proteinExistence type="predicted"/>
<dbReference type="STRING" id="683228.GA0070617_1952"/>
<evidence type="ECO:0000313" key="2">
    <source>
        <dbReference type="EMBL" id="SCL52013.1"/>
    </source>
</evidence>
<evidence type="ECO:0000256" key="1">
    <source>
        <dbReference type="SAM" id="MobiDB-lite"/>
    </source>
</evidence>
<organism evidence="2 3">
    <name type="scientific">Micromonospora yangpuensis</name>
    <dbReference type="NCBI Taxonomy" id="683228"/>
    <lineage>
        <taxon>Bacteria</taxon>
        <taxon>Bacillati</taxon>
        <taxon>Actinomycetota</taxon>
        <taxon>Actinomycetes</taxon>
        <taxon>Micromonosporales</taxon>
        <taxon>Micromonosporaceae</taxon>
        <taxon>Micromonospora</taxon>
    </lineage>
</organism>
<feature type="region of interest" description="Disordered" evidence="1">
    <location>
        <begin position="151"/>
        <end position="190"/>
    </location>
</feature>
<keyword evidence="3" id="KW-1185">Reference proteome</keyword>
<evidence type="ECO:0000313" key="3">
    <source>
        <dbReference type="Proteomes" id="UP000198937"/>
    </source>
</evidence>
<dbReference type="EMBL" id="FMIA01000002">
    <property type="protein sequence ID" value="SCL52013.1"/>
    <property type="molecule type" value="Genomic_DNA"/>
</dbReference>
<protein>
    <submittedName>
        <fullName evidence="2">Uncharacterized protein</fullName>
    </submittedName>
</protein>
<dbReference type="RefSeq" id="WP_091435643.1">
    <property type="nucleotide sequence ID" value="NZ_BMMJ01000015.1"/>
</dbReference>
<dbReference type="Proteomes" id="UP000198937">
    <property type="component" value="Unassembled WGS sequence"/>
</dbReference>
<sequence>MPPTPGTGSGSPAAPEDTPPASAPLDPLAAAKQRRDQLAALLPHLELDTADALNDLPQADQLRIADHPAVREGLSFLARNEHKIQAWWATLERQPASAAAQLRWSAGNALHQQTMDQLSSLVRAEIDRLAGAQHPPSATAVTAPYARATLPAADNTIGSGRSSATRPAGSTGPGNGRQGTRPGPAAPSPG</sequence>
<dbReference type="AlphaFoldDB" id="A0A1C6UDN5"/>
<gene>
    <name evidence="2" type="ORF">GA0070617_1952</name>
</gene>
<feature type="region of interest" description="Disordered" evidence="1">
    <location>
        <begin position="1"/>
        <end position="30"/>
    </location>
</feature>
<reference evidence="2 3" key="1">
    <citation type="submission" date="2016-06" db="EMBL/GenBank/DDBJ databases">
        <authorList>
            <person name="Kjaerup R.B."/>
            <person name="Dalgaard T.S."/>
            <person name="Juul-Madsen H.R."/>
        </authorList>
    </citation>
    <scope>NUCLEOTIDE SEQUENCE [LARGE SCALE GENOMIC DNA]</scope>
    <source>
        <strain evidence="2 3">DSM 45577</strain>
    </source>
</reference>
<feature type="compositionally biased region" description="Polar residues" evidence="1">
    <location>
        <begin position="156"/>
        <end position="165"/>
    </location>
</feature>
<accession>A0A1C6UDN5</accession>
<name>A0A1C6UDN5_9ACTN</name>